<dbReference type="Pfam" id="PF00664">
    <property type="entry name" value="ABC_membrane"/>
    <property type="match status" value="2"/>
</dbReference>
<keyword evidence="8 11" id="KW-1133">Transmembrane helix</keyword>
<dbReference type="GO" id="GO:0015421">
    <property type="term" value="F:ABC-type oligopeptide transporter activity"/>
    <property type="evidence" value="ECO:0007669"/>
    <property type="project" value="TreeGrafter"/>
</dbReference>
<dbReference type="InterPro" id="IPR036640">
    <property type="entry name" value="ABC1_TM_sf"/>
</dbReference>
<evidence type="ECO:0000256" key="6">
    <source>
        <dbReference type="ARBA" id="ARBA00022741"/>
    </source>
</evidence>
<evidence type="ECO:0000256" key="9">
    <source>
        <dbReference type="ARBA" id="ARBA00023136"/>
    </source>
</evidence>
<evidence type="ECO:0000256" key="1">
    <source>
        <dbReference type="ARBA" id="ARBA00004141"/>
    </source>
</evidence>
<evidence type="ECO:0000313" key="15">
    <source>
        <dbReference type="Proteomes" id="UP000650833"/>
    </source>
</evidence>
<keyword evidence="7" id="KW-0067">ATP-binding</keyword>
<keyword evidence="4 11" id="KW-0812">Transmembrane</keyword>
<feature type="transmembrane region" description="Helical" evidence="11">
    <location>
        <begin position="77"/>
        <end position="104"/>
    </location>
</feature>
<keyword evidence="15" id="KW-1185">Reference proteome</keyword>
<sequence>MASNVNTASDVINGTDAPTVAVVPDSVSIMGDMFPVPPQPQPTKKRKKLLWERKRKPKQKTVPIYRLFRFATPLDKFLILCAAICSAGTGAILPVSIIFMGDLLADLTGSLSNSSQLLDACMPLILIFVYLGTATLVAAYLSNCFWILTGENQSQRIKKTYMHSILNQDMAWFDMADDGSLVTRLSGDINLIQDGISEKMGLFIMCISQFVSGFVVAFTQGWNLAVVMLATIPAMAITGGLMGYFITKFTLKSQDEYAEAGSIAEQVFSGIRTVYSFSLQDRFGDLYEAKLDKALKAGILRGKILGFGFGTFIFILFATYGLSFWYGATLIYKGVITGPKVMVVFYSLIMGAMSLMMLPPNLSAISSASGAAYKIFSTIDRMPAINKEDIEEKKTISDLQGCIEFKHVVFKYPTRPDLITLNDLSLKIKPGMTVAFVGPSGSGKSTTVQLLQRFYDPIEGQILLDGVDIKNLNLSWLRQQMGVVSQEPVLFNMSIRQNLLLGVEGDISEEDMFAAAIEANCHSFISKLPDGYDTLVGEQGGMLSGGQKQRVAIARAILKNPRILLLDEATSALDTQSERLVQKALDVATSSRTTIVIAHRLSTIRNADLIVVLDHGHIAESGTHNELILMGGIYADLVKKQEIALIQDKSVIFPEGTKKLTEPNEDEVLLRKVDQAKALHNKNNDIAIMMAENSIGTGKTSAPNIDIYELKLQKAKDKEARIKKQKAPVSRVLSQMRPEFLLLVLGCIGAAIAGAIFPVFSLVFARIITEITLPGNNLNPGPFKGVNLYAFLFVVIGIAGFIGFALQVVSFEVAGERYTKRIRALVFRQYMKQEIGFFDKDENHAGALTSKLAVDAKNVNEMVTKVWGDVIQVIVTCIVGLVISFVYSWTLTLIIMCMVPFIIAATSYESRVHRGYEDNTKRANAECGEVAGEAIKEIRTVATLNRQQFFEDRYAKANKHPHTLAVRRAYLSSIGYALLRGIMLYTSAVAFYAGIRLIMDGWINFMQMYTCMMTIMVTAQTAGRGSVFTSTFSKAKIAAVAIFEVLDRQSRIDPELEGIEPKVGTIEGHVSFKNVAFYYPTRPDNPIFSGQFNFEGKANTSIALVGPSGCGKSTTIGMLQRWYDPSAGIVLLDDNNISSFTLRNLRAHMAIVSQEPVLFDMSIVDNIRFGIDDKVYQEAVTQEKIEDACKAANIHDFIVGLPDGYNTRVGDKGSQLSGGQKQRIAISRALIRKPTLLLLDEATSALDSDSEKIVQAALDNIIEKGGRTTITVAHRLSTVQNADLICVVKDGVITEQGSHWDLLKLNSIYSSLVHEQSLSI</sequence>
<comment type="caution">
    <text evidence="14">The sequence shown here is derived from an EMBL/GenBank/DDBJ whole genome shotgun (WGS) entry which is preliminary data.</text>
</comment>
<feature type="domain" description="ABC transporter" evidence="12">
    <location>
        <begin position="1070"/>
        <end position="1315"/>
    </location>
</feature>
<dbReference type="GO" id="GO:0005743">
    <property type="term" value="C:mitochondrial inner membrane"/>
    <property type="evidence" value="ECO:0007669"/>
    <property type="project" value="TreeGrafter"/>
</dbReference>
<dbReference type="GO" id="GO:0005524">
    <property type="term" value="F:ATP binding"/>
    <property type="evidence" value="ECO:0007669"/>
    <property type="project" value="UniProtKB-KW"/>
</dbReference>
<evidence type="ECO:0000256" key="8">
    <source>
        <dbReference type="ARBA" id="ARBA00022989"/>
    </source>
</evidence>
<dbReference type="Gene3D" id="3.40.50.300">
    <property type="entry name" value="P-loop containing nucleotide triphosphate hydrolases"/>
    <property type="match status" value="2"/>
</dbReference>
<feature type="transmembrane region" description="Helical" evidence="11">
    <location>
        <begin position="124"/>
        <end position="148"/>
    </location>
</feature>
<dbReference type="SUPFAM" id="SSF90123">
    <property type="entry name" value="ABC transporter transmembrane region"/>
    <property type="match status" value="2"/>
</dbReference>
<evidence type="ECO:0000256" key="5">
    <source>
        <dbReference type="ARBA" id="ARBA00022737"/>
    </source>
</evidence>
<name>A0A8H7RGP1_9FUNG</name>
<feature type="transmembrane region" description="Helical" evidence="11">
    <location>
        <begin position="224"/>
        <end position="246"/>
    </location>
</feature>
<dbReference type="PANTHER" id="PTHR43394">
    <property type="entry name" value="ATP-DEPENDENT PERMEASE MDL1, MITOCHONDRIAL"/>
    <property type="match status" value="1"/>
</dbReference>
<dbReference type="InterPro" id="IPR003593">
    <property type="entry name" value="AAA+_ATPase"/>
</dbReference>
<evidence type="ECO:0000313" key="14">
    <source>
        <dbReference type="EMBL" id="KAG2210821.1"/>
    </source>
</evidence>
<organism evidence="14 15">
    <name type="scientific">Mucor plumbeus</name>
    <dbReference type="NCBI Taxonomy" id="97098"/>
    <lineage>
        <taxon>Eukaryota</taxon>
        <taxon>Fungi</taxon>
        <taxon>Fungi incertae sedis</taxon>
        <taxon>Mucoromycota</taxon>
        <taxon>Mucoromycotina</taxon>
        <taxon>Mucoromycetes</taxon>
        <taxon>Mucorales</taxon>
        <taxon>Mucorineae</taxon>
        <taxon>Mucoraceae</taxon>
        <taxon>Mucor</taxon>
    </lineage>
</organism>
<dbReference type="InterPro" id="IPR017871">
    <property type="entry name" value="ABC_transporter-like_CS"/>
</dbReference>
<dbReference type="InterPro" id="IPR027417">
    <property type="entry name" value="P-loop_NTPase"/>
</dbReference>
<evidence type="ECO:0000259" key="13">
    <source>
        <dbReference type="PROSITE" id="PS50929"/>
    </source>
</evidence>
<dbReference type="InterPro" id="IPR011527">
    <property type="entry name" value="ABC1_TM_dom"/>
</dbReference>
<comment type="subcellular location">
    <subcellularLocation>
        <location evidence="1">Membrane</location>
        <topology evidence="1">Multi-pass membrane protein</topology>
    </subcellularLocation>
</comment>
<dbReference type="OrthoDB" id="6500128at2759"/>
<feature type="transmembrane region" description="Helical" evidence="11">
    <location>
        <begin position="788"/>
        <end position="811"/>
    </location>
</feature>
<dbReference type="PROSITE" id="PS50893">
    <property type="entry name" value="ABC_TRANSPORTER_2"/>
    <property type="match status" value="2"/>
</dbReference>
<dbReference type="SMART" id="SM00382">
    <property type="entry name" value="AAA"/>
    <property type="match status" value="2"/>
</dbReference>
<dbReference type="CDD" id="cd03249">
    <property type="entry name" value="ABC_MTABC3_MDL1_MDL2"/>
    <property type="match status" value="2"/>
</dbReference>
<protein>
    <submittedName>
        <fullName evidence="14">Uncharacterized protein</fullName>
    </submittedName>
</protein>
<feature type="transmembrane region" description="Helical" evidence="11">
    <location>
        <begin position="304"/>
        <end position="328"/>
    </location>
</feature>
<dbReference type="Proteomes" id="UP000650833">
    <property type="component" value="Unassembled WGS sequence"/>
</dbReference>
<evidence type="ECO:0000256" key="7">
    <source>
        <dbReference type="ARBA" id="ARBA00022840"/>
    </source>
</evidence>
<evidence type="ECO:0000259" key="12">
    <source>
        <dbReference type="PROSITE" id="PS50893"/>
    </source>
</evidence>
<feature type="transmembrane region" description="Helical" evidence="11">
    <location>
        <begin position="866"/>
        <end position="883"/>
    </location>
</feature>
<gene>
    <name evidence="14" type="ORF">INT46_000319</name>
</gene>
<dbReference type="InterPro" id="IPR003439">
    <property type="entry name" value="ABC_transporter-like_ATP-bd"/>
</dbReference>
<feature type="transmembrane region" description="Helical" evidence="11">
    <location>
        <begin position="889"/>
        <end position="908"/>
    </location>
</feature>
<dbReference type="InterPro" id="IPR039421">
    <property type="entry name" value="Type_1_exporter"/>
</dbReference>
<dbReference type="PROSITE" id="PS50929">
    <property type="entry name" value="ABC_TM1F"/>
    <property type="match status" value="2"/>
</dbReference>
<feature type="domain" description="ABC transporter" evidence="12">
    <location>
        <begin position="403"/>
        <end position="640"/>
    </location>
</feature>
<feature type="domain" description="ABC transmembrane type-1" evidence="13">
    <location>
        <begin position="82"/>
        <end position="367"/>
    </location>
</feature>
<feature type="transmembrane region" description="Helical" evidence="11">
    <location>
        <begin position="340"/>
        <end position="358"/>
    </location>
</feature>
<reference evidence="14" key="1">
    <citation type="submission" date="2020-12" db="EMBL/GenBank/DDBJ databases">
        <title>Metabolic potential, ecology and presence of endohyphal bacteria is reflected in genomic diversity of Mucoromycotina.</title>
        <authorList>
            <person name="Muszewska A."/>
            <person name="Okrasinska A."/>
            <person name="Steczkiewicz K."/>
            <person name="Drgas O."/>
            <person name="Orlowska M."/>
            <person name="Perlinska-Lenart U."/>
            <person name="Aleksandrzak-Piekarczyk T."/>
            <person name="Szatraj K."/>
            <person name="Zielenkiewicz U."/>
            <person name="Pilsyk S."/>
            <person name="Malc E."/>
            <person name="Mieczkowski P."/>
            <person name="Kruszewska J.S."/>
            <person name="Biernat P."/>
            <person name="Pawlowska J."/>
        </authorList>
    </citation>
    <scope>NUCLEOTIDE SEQUENCE</scope>
    <source>
        <strain evidence="14">CBS 226.32</strain>
    </source>
</reference>
<dbReference type="SUPFAM" id="SSF52540">
    <property type="entry name" value="P-loop containing nucleoside triphosphate hydrolases"/>
    <property type="match status" value="2"/>
</dbReference>
<dbReference type="GO" id="GO:0016887">
    <property type="term" value="F:ATP hydrolysis activity"/>
    <property type="evidence" value="ECO:0007669"/>
    <property type="project" value="InterPro"/>
</dbReference>
<dbReference type="EMBL" id="JAEPRC010000074">
    <property type="protein sequence ID" value="KAG2210821.1"/>
    <property type="molecule type" value="Genomic_DNA"/>
</dbReference>
<feature type="transmembrane region" description="Helical" evidence="11">
    <location>
        <begin position="740"/>
        <end position="768"/>
    </location>
</feature>
<feature type="domain" description="ABC transmembrane type-1" evidence="13">
    <location>
        <begin position="744"/>
        <end position="1034"/>
    </location>
</feature>
<keyword evidence="3" id="KW-0813">Transport</keyword>
<dbReference type="GO" id="GO:0090374">
    <property type="term" value="P:oligopeptide export from mitochondrion"/>
    <property type="evidence" value="ECO:0007669"/>
    <property type="project" value="TreeGrafter"/>
</dbReference>
<dbReference type="PANTHER" id="PTHR43394:SF16">
    <property type="entry name" value="ABC TRANSPORTER B FAMILY MEMBER 4-LIKE ISOFORM X1"/>
    <property type="match status" value="1"/>
</dbReference>
<dbReference type="CDD" id="cd18578">
    <property type="entry name" value="ABC_6TM_Pgp_ABCB1_D2_like"/>
    <property type="match status" value="1"/>
</dbReference>
<dbReference type="Gene3D" id="1.20.1560.10">
    <property type="entry name" value="ABC transporter type 1, transmembrane domain"/>
    <property type="match status" value="1"/>
</dbReference>
<evidence type="ECO:0000256" key="10">
    <source>
        <dbReference type="ARBA" id="ARBA00023180"/>
    </source>
</evidence>
<evidence type="ECO:0000256" key="11">
    <source>
        <dbReference type="SAM" id="Phobius"/>
    </source>
</evidence>
<keyword evidence="10" id="KW-0325">Glycoprotein</keyword>
<accession>A0A8H7RGP1</accession>
<dbReference type="Pfam" id="PF00005">
    <property type="entry name" value="ABC_tran"/>
    <property type="match status" value="2"/>
</dbReference>
<keyword evidence="9 11" id="KW-0472">Membrane</keyword>
<dbReference type="FunFam" id="3.40.50.300:FF:000205">
    <property type="entry name" value="ABC transporter B family member 4"/>
    <property type="match status" value="1"/>
</dbReference>
<feature type="transmembrane region" description="Helical" evidence="11">
    <location>
        <begin position="977"/>
        <end position="995"/>
    </location>
</feature>
<keyword evidence="6" id="KW-0547">Nucleotide-binding</keyword>
<comment type="similarity">
    <text evidence="2">Belongs to the ABC transporter superfamily. ABCB family. Multidrug resistance exporter (TC 3.A.1.201) subfamily.</text>
</comment>
<dbReference type="CDD" id="cd18577">
    <property type="entry name" value="ABC_6TM_Pgp_ABCB1_D1_like"/>
    <property type="match status" value="1"/>
</dbReference>
<keyword evidence="5" id="KW-0677">Repeat</keyword>
<proteinExistence type="inferred from homology"/>
<dbReference type="PROSITE" id="PS00211">
    <property type="entry name" value="ABC_TRANSPORTER_1"/>
    <property type="match status" value="2"/>
</dbReference>
<dbReference type="FunFam" id="3.40.50.300:FF:000251">
    <property type="entry name" value="ABC transporter B family member 19"/>
    <property type="match status" value="1"/>
</dbReference>
<evidence type="ECO:0000256" key="4">
    <source>
        <dbReference type="ARBA" id="ARBA00022692"/>
    </source>
</evidence>
<evidence type="ECO:0000256" key="3">
    <source>
        <dbReference type="ARBA" id="ARBA00022448"/>
    </source>
</evidence>
<evidence type="ECO:0000256" key="2">
    <source>
        <dbReference type="ARBA" id="ARBA00007577"/>
    </source>
</evidence>
<feature type="transmembrane region" description="Helical" evidence="11">
    <location>
        <begin position="200"/>
        <end position="218"/>
    </location>
</feature>